<dbReference type="GO" id="GO:0006235">
    <property type="term" value="P:dTTP biosynthetic process"/>
    <property type="evidence" value="ECO:0007669"/>
    <property type="project" value="UniProtKB-UniRule"/>
</dbReference>
<keyword evidence="5 11" id="KW-0545">Nucleotide biosynthesis</keyword>
<dbReference type="InterPro" id="IPR039430">
    <property type="entry name" value="Thymidylate_kin-like_dom"/>
</dbReference>
<dbReference type="NCBIfam" id="TIGR00041">
    <property type="entry name" value="DTMP_kinase"/>
    <property type="match status" value="1"/>
</dbReference>
<proteinExistence type="inferred from homology"/>
<evidence type="ECO:0000256" key="11">
    <source>
        <dbReference type="HAMAP-Rule" id="MF_00165"/>
    </source>
</evidence>
<dbReference type="PANTHER" id="PTHR10344:SF4">
    <property type="entry name" value="UMP-CMP KINASE 2, MITOCHONDRIAL"/>
    <property type="match status" value="1"/>
</dbReference>
<dbReference type="Gene3D" id="3.40.50.300">
    <property type="entry name" value="P-loop containing nucleotide triphosphate hydrolases"/>
    <property type="match status" value="1"/>
</dbReference>
<evidence type="ECO:0000256" key="3">
    <source>
        <dbReference type="ARBA" id="ARBA00017144"/>
    </source>
</evidence>
<keyword evidence="6 11" id="KW-0547">Nucleotide-binding</keyword>
<keyword evidence="7 11" id="KW-0418">Kinase</keyword>
<feature type="domain" description="Thymidylate kinase-like" evidence="12">
    <location>
        <begin position="12"/>
        <end position="198"/>
    </location>
</feature>
<dbReference type="GO" id="GO:0004798">
    <property type="term" value="F:dTMP kinase activity"/>
    <property type="evidence" value="ECO:0007669"/>
    <property type="project" value="UniProtKB-UniRule"/>
</dbReference>
<dbReference type="GO" id="GO:0006227">
    <property type="term" value="P:dUDP biosynthetic process"/>
    <property type="evidence" value="ECO:0007669"/>
    <property type="project" value="TreeGrafter"/>
</dbReference>
<protein>
    <recommendedName>
        <fullName evidence="3 11">Thymidylate kinase</fullName>
        <ecNumber evidence="2 11">2.7.4.9</ecNumber>
    </recommendedName>
    <alternativeName>
        <fullName evidence="11">dTMP kinase</fullName>
    </alternativeName>
</protein>
<evidence type="ECO:0000256" key="2">
    <source>
        <dbReference type="ARBA" id="ARBA00012980"/>
    </source>
</evidence>
<dbReference type="GO" id="GO:0006233">
    <property type="term" value="P:dTDP biosynthetic process"/>
    <property type="evidence" value="ECO:0007669"/>
    <property type="project" value="InterPro"/>
</dbReference>
<comment type="catalytic activity">
    <reaction evidence="9 11">
        <text>dTMP + ATP = dTDP + ADP</text>
        <dbReference type="Rhea" id="RHEA:13517"/>
        <dbReference type="ChEBI" id="CHEBI:30616"/>
        <dbReference type="ChEBI" id="CHEBI:58369"/>
        <dbReference type="ChEBI" id="CHEBI:63528"/>
        <dbReference type="ChEBI" id="CHEBI:456216"/>
        <dbReference type="EC" id="2.7.4.9"/>
    </reaction>
</comment>
<evidence type="ECO:0000256" key="9">
    <source>
        <dbReference type="ARBA" id="ARBA00048743"/>
    </source>
</evidence>
<feature type="binding site" evidence="11">
    <location>
        <begin position="14"/>
        <end position="21"/>
    </location>
    <ligand>
        <name>ATP</name>
        <dbReference type="ChEBI" id="CHEBI:30616"/>
    </ligand>
</feature>
<evidence type="ECO:0000313" key="13">
    <source>
        <dbReference type="EMBL" id="EFQ23764.1"/>
    </source>
</evidence>
<dbReference type="InterPro" id="IPR018094">
    <property type="entry name" value="Thymidylate_kinase"/>
</dbReference>
<dbReference type="AlphaFoldDB" id="E3CZ93"/>
<evidence type="ECO:0000259" key="12">
    <source>
        <dbReference type="Pfam" id="PF02223"/>
    </source>
</evidence>
<evidence type="ECO:0000256" key="10">
    <source>
        <dbReference type="ARBA" id="ARBA00057735"/>
    </source>
</evidence>
<dbReference type="InterPro" id="IPR018095">
    <property type="entry name" value="Thymidylate_kin_CS"/>
</dbReference>
<organism evidence="13 14">
    <name type="scientific">Aminomonas paucivorans DSM 12260</name>
    <dbReference type="NCBI Taxonomy" id="584708"/>
    <lineage>
        <taxon>Bacteria</taxon>
        <taxon>Thermotogati</taxon>
        <taxon>Synergistota</taxon>
        <taxon>Synergistia</taxon>
        <taxon>Synergistales</taxon>
        <taxon>Synergistaceae</taxon>
        <taxon>Aminomonas</taxon>
    </lineage>
</organism>
<accession>E3CZ93</accession>
<dbReference type="STRING" id="584708.Apau_1343"/>
<dbReference type="RefSeq" id="WP_006300967.1">
    <property type="nucleotide sequence ID" value="NZ_CM001022.1"/>
</dbReference>
<reference evidence="13 14" key="1">
    <citation type="journal article" date="2010" name="Stand. Genomic Sci.">
        <title>Non-contiguous finished genome sequence of Aminomonas paucivorans type strain (GLU-3).</title>
        <authorList>
            <person name="Pitluck S."/>
            <person name="Yasawong M."/>
            <person name="Held B."/>
            <person name="Lapidus A."/>
            <person name="Nolan M."/>
            <person name="Copeland A."/>
            <person name="Lucas S."/>
            <person name="Del Rio T.G."/>
            <person name="Tice H."/>
            <person name="Cheng J.F."/>
            <person name="Chertkov O."/>
            <person name="Goodwin L."/>
            <person name="Tapia R."/>
            <person name="Han C."/>
            <person name="Liolios K."/>
            <person name="Ivanova N."/>
            <person name="Mavromatis K."/>
            <person name="Ovchinnikova G."/>
            <person name="Pati A."/>
            <person name="Chen A."/>
            <person name="Palaniappan K."/>
            <person name="Land M."/>
            <person name="Hauser L."/>
            <person name="Chang Y.J."/>
            <person name="Jeffries C.D."/>
            <person name="Pukall R."/>
            <person name="Spring S."/>
            <person name="Rohde M."/>
            <person name="Sikorski J."/>
            <person name="Goker M."/>
            <person name="Woyke T."/>
            <person name="Bristow J."/>
            <person name="Eisen J.A."/>
            <person name="Markowitz V."/>
            <person name="Hugenholtz P."/>
            <person name="Kyrpides N.C."/>
            <person name="Klenk H.P."/>
        </authorList>
    </citation>
    <scope>NUCLEOTIDE SEQUENCE [LARGE SCALE GENOMIC DNA]</scope>
    <source>
        <strain evidence="13 14">DSM 12260</strain>
    </source>
</reference>
<dbReference type="GO" id="GO:0005524">
    <property type="term" value="F:ATP binding"/>
    <property type="evidence" value="ECO:0007669"/>
    <property type="project" value="UniProtKB-UniRule"/>
</dbReference>
<dbReference type="GO" id="GO:0005829">
    <property type="term" value="C:cytosol"/>
    <property type="evidence" value="ECO:0007669"/>
    <property type="project" value="TreeGrafter"/>
</dbReference>
<evidence type="ECO:0000256" key="1">
    <source>
        <dbReference type="ARBA" id="ARBA00009776"/>
    </source>
</evidence>
<name>E3CZ93_9BACT</name>
<keyword evidence="4 11" id="KW-0808">Transferase</keyword>
<comment type="function">
    <text evidence="10 11">Phosphorylation of dTMP to form dTDP in both de novo and salvage pathways of dTTP synthesis.</text>
</comment>
<keyword evidence="14" id="KW-1185">Reference proteome</keyword>
<evidence type="ECO:0000256" key="5">
    <source>
        <dbReference type="ARBA" id="ARBA00022727"/>
    </source>
</evidence>
<evidence type="ECO:0000256" key="7">
    <source>
        <dbReference type="ARBA" id="ARBA00022777"/>
    </source>
</evidence>
<evidence type="ECO:0000313" key="14">
    <source>
        <dbReference type="Proteomes" id="UP000005096"/>
    </source>
</evidence>
<keyword evidence="8 11" id="KW-0067">ATP-binding</keyword>
<dbReference type="HAMAP" id="MF_00165">
    <property type="entry name" value="Thymidylate_kinase"/>
    <property type="match status" value="1"/>
</dbReference>
<dbReference type="PaxDb" id="584708-Apau_1343"/>
<dbReference type="HOGENOM" id="CLU_049131_0_2_0"/>
<dbReference type="EMBL" id="CM001022">
    <property type="protein sequence ID" value="EFQ23764.1"/>
    <property type="molecule type" value="Genomic_DNA"/>
</dbReference>
<evidence type="ECO:0000256" key="4">
    <source>
        <dbReference type="ARBA" id="ARBA00022679"/>
    </source>
</evidence>
<gene>
    <name evidence="11" type="primary">tmk</name>
    <name evidence="13" type="ORF">Apau_1343</name>
</gene>
<dbReference type="eggNOG" id="COG0125">
    <property type="taxonomic scope" value="Bacteria"/>
</dbReference>
<dbReference type="PANTHER" id="PTHR10344">
    <property type="entry name" value="THYMIDYLATE KINASE"/>
    <property type="match status" value="1"/>
</dbReference>
<dbReference type="EC" id="2.7.4.9" evidence="2 11"/>
<dbReference type="CDD" id="cd01672">
    <property type="entry name" value="TMPK"/>
    <property type="match status" value="1"/>
</dbReference>
<dbReference type="SUPFAM" id="SSF52540">
    <property type="entry name" value="P-loop containing nucleoside triphosphate hydrolases"/>
    <property type="match status" value="1"/>
</dbReference>
<dbReference type="Proteomes" id="UP000005096">
    <property type="component" value="Chromosome"/>
</dbReference>
<dbReference type="OrthoDB" id="9774907at2"/>
<dbReference type="PROSITE" id="PS01331">
    <property type="entry name" value="THYMIDYLATE_KINASE"/>
    <property type="match status" value="1"/>
</dbReference>
<comment type="similarity">
    <text evidence="1 11">Belongs to the thymidylate kinase family.</text>
</comment>
<evidence type="ECO:0000256" key="6">
    <source>
        <dbReference type="ARBA" id="ARBA00022741"/>
    </source>
</evidence>
<dbReference type="Pfam" id="PF02223">
    <property type="entry name" value="Thymidylate_kin"/>
    <property type="match status" value="1"/>
</dbReference>
<dbReference type="FunFam" id="3.40.50.300:FF:000225">
    <property type="entry name" value="Thymidylate kinase"/>
    <property type="match status" value="1"/>
</dbReference>
<dbReference type="InterPro" id="IPR027417">
    <property type="entry name" value="P-loop_NTPase"/>
</dbReference>
<evidence type="ECO:0000256" key="8">
    <source>
        <dbReference type="ARBA" id="ARBA00022840"/>
    </source>
</evidence>
<sequence>METTKEGLFLTLEGIDGCGKSTQAGRLASWLRERDPRRPVLWTREPGGWPGGADFRERILRGQWEHPWSEVFLFLADRCEHVLREILPALARGEQVLCERYHDSTLAYQSFGRGLPLEALRRFSRDCRFPLPHRTLLLDLPVEDALRRLQQREGAADRLEGEGRPFLERVRRGFLCLAEAEPERYAVVDARGDEEQVFARLCRAVEERTLP</sequence>